<organism evidence="2 3">
    <name type="scientific">Paramarasmius palmivorus</name>
    <dbReference type="NCBI Taxonomy" id="297713"/>
    <lineage>
        <taxon>Eukaryota</taxon>
        <taxon>Fungi</taxon>
        <taxon>Dikarya</taxon>
        <taxon>Basidiomycota</taxon>
        <taxon>Agaricomycotina</taxon>
        <taxon>Agaricomycetes</taxon>
        <taxon>Agaricomycetidae</taxon>
        <taxon>Agaricales</taxon>
        <taxon>Marasmiineae</taxon>
        <taxon>Marasmiaceae</taxon>
        <taxon>Paramarasmius</taxon>
    </lineage>
</organism>
<evidence type="ECO:0008006" key="4">
    <source>
        <dbReference type="Google" id="ProtNLM"/>
    </source>
</evidence>
<dbReference type="PANTHER" id="PTHR43329">
    <property type="entry name" value="EPOXIDE HYDROLASE"/>
    <property type="match status" value="1"/>
</dbReference>
<evidence type="ECO:0000313" key="2">
    <source>
        <dbReference type="EMBL" id="KAK7015867.1"/>
    </source>
</evidence>
<name>A0AAW0ATR6_9AGAR</name>
<dbReference type="EMBL" id="JAYKXP010000306">
    <property type="protein sequence ID" value="KAK7015867.1"/>
    <property type="molecule type" value="Genomic_DNA"/>
</dbReference>
<evidence type="ECO:0000256" key="1">
    <source>
        <dbReference type="SAM" id="SignalP"/>
    </source>
</evidence>
<dbReference type="SUPFAM" id="SSF53474">
    <property type="entry name" value="alpha/beta-Hydrolases"/>
    <property type="match status" value="1"/>
</dbReference>
<accession>A0AAW0ATR6</accession>
<dbReference type="AlphaFoldDB" id="A0AAW0ATR6"/>
<reference evidence="2 3" key="1">
    <citation type="submission" date="2024-01" db="EMBL/GenBank/DDBJ databases">
        <title>A draft genome for a cacao thread blight-causing isolate of Paramarasmius palmivorus.</title>
        <authorList>
            <person name="Baruah I.K."/>
            <person name="Bukari Y."/>
            <person name="Amoako-Attah I."/>
            <person name="Meinhardt L.W."/>
            <person name="Bailey B.A."/>
            <person name="Cohen S.P."/>
        </authorList>
    </citation>
    <scope>NUCLEOTIDE SEQUENCE [LARGE SCALE GENOMIC DNA]</scope>
    <source>
        <strain evidence="2 3">GH-12</strain>
    </source>
</reference>
<dbReference type="InterPro" id="IPR029058">
    <property type="entry name" value="AB_hydrolase_fold"/>
</dbReference>
<gene>
    <name evidence="2" type="ORF">VNI00_019031</name>
</gene>
<protein>
    <recommendedName>
        <fullName evidence="4">Alpha/beta-hydrolase</fullName>
    </recommendedName>
</protein>
<evidence type="ECO:0000313" key="3">
    <source>
        <dbReference type="Proteomes" id="UP001383192"/>
    </source>
</evidence>
<keyword evidence="1" id="KW-0732">Signal</keyword>
<sequence length="368" mass="41387">MKYLSVFTAFITTTLFQYAGIRPVNGASVNTGQLLDAQSSTTTGNADVMDASAYKDVQTSRGLNYHYYFSPPSDGKPFLVFLHGFPSTTSHHKLRLAQTGRTSTLTADVIDILDADARLKLLQFLSGIDWQFSYLTTPGRTGADFQNCTYHPDRVIAFGVLAVGYQDSFADFNWEASNAQTKEAFGYELFGYWEFFSEDGADKLIEAKACLSLRSYFDRKFDKFFNLGFPENAKEWITDFAPVGALKRYLISRPTAPPPSWISKEERRIQTEVLLKGAFAAPLNYYKVMFFGIGPEDDKGLPHVATDKPAFFGAASEDYVARVETQVPTTQQLCSNLTLKVFQSNHWVQLYRADEVNRELGSWLESVF</sequence>
<proteinExistence type="predicted"/>
<keyword evidence="3" id="KW-1185">Reference proteome</keyword>
<feature type="chain" id="PRO_5043844238" description="Alpha/beta-hydrolase" evidence="1">
    <location>
        <begin position="27"/>
        <end position="368"/>
    </location>
</feature>
<feature type="signal peptide" evidence="1">
    <location>
        <begin position="1"/>
        <end position="26"/>
    </location>
</feature>
<comment type="caution">
    <text evidence="2">The sequence shown here is derived from an EMBL/GenBank/DDBJ whole genome shotgun (WGS) entry which is preliminary data.</text>
</comment>
<dbReference type="Proteomes" id="UP001383192">
    <property type="component" value="Unassembled WGS sequence"/>
</dbReference>
<dbReference type="Gene3D" id="3.40.50.1820">
    <property type="entry name" value="alpha/beta hydrolase"/>
    <property type="match status" value="1"/>
</dbReference>